<dbReference type="Proteomes" id="UP000019205">
    <property type="component" value="Chromosome"/>
</dbReference>
<dbReference type="CDD" id="cd07575">
    <property type="entry name" value="Xc-1258_like"/>
    <property type="match status" value="1"/>
</dbReference>
<comment type="caution">
    <text evidence="7">The sequence shown here is derived from an EMBL/GenBank/DDBJ whole genome shotgun (WGS) entry which is preliminary data.</text>
</comment>
<comment type="similarity">
    <text evidence="1">Belongs to the carbon-nitrogen hydrolase superfamily. NIT1/NIT2 family.</text>
</comment>
<comment type="catalytic activity">
    <reaction evidence="4">
        <text>a monoamide of a dicarboxylate + H2O = a dicarboxylate + NH4(+)</text>
        <dbReference type="Rhea" id="RHEA:11716"/>
        <dbReference type="ChEBI" id="CHEBI:15377"/>
        <dbReference type="ChEBI" id="CHEBI:28938"/>
        <dbReference type="ChEBI" id="CHEBI:28965"/>
        <dbReference type="ChEBI" id="CHEBI:77450"/>
        <dbReference type="EC" id="3.5.1.3"/>
    </reaction>
</comment>
<proteinExistence type="inferred from homology"/>
<protein>
    <recommendedName>
        <fullName evidence="5">Omega-amidase YafV</fullName>
        <ecNumber evidence="3">3.5.1.3</ecNumber>
    </recommendedName>
</protein>
<dbReference type="EMBL" id="AAOA02000001">
    <property type="protein sequence ID" value="EAQ96031.1"/>
    <property type="molecule type" value="Genomic_DNA"/>
</dbReference>
<keyword evidence="8" id="KW-1185">Reference proteome</keyword>
<evidence type="ECO:0000256" key="1">
    <source>
        <dbReference type="ARBA" id="ARBA00010613"/>
    </source>
</evidence>
<dbReference type="PANTHER" id="PTHR47799:SF1">
    <property type="entry name" value="OMEGA-AMIDASE YAFV"/>
    <property type="match status" value="1"/>
</dbReference>
<dbReference type="InterPro" id="IPR052737">
    <property type="entry name" value="Omega-amidase_YafV"/>
</dbReference>
<evidence type="ECO:0000256" key="5">
    <source>
        <dbReference type="ARBA" id="ARBA00072139"/>
    </source>
</evidence>
<dbReference type="GO" id="GO:0106008">
    <property type="term" value="F:2-oxoglutaramate amidase activity"/>
    <property type="evidence" value="ECO:0007669"/>
    <property type="project" value="TreeGrafter"/>
</dbReference>
<dbReference type="AlphaFoldDB" id="A4ADA7"/>
<dbReference type="HOGENOM" id="CLU_030130_3_7_6"/>
<dbReference type="OrthoDB" id="9811121at2"/>
<accession>A4ADA7</accession>
<evidence type="ECO:0000256" key="3">
    <source>
        <dbReference type="ARBA" id="ARBA00039118"/>
    </source>
</evidence>
<organism evidence="7 8">
    <name type="scientific">Congregibacter litoralis KT71</name>
    <dbReference type="NCBI Taxonomy" id="314285"/>
    <lineage>
        <taxon>Bacteria</taxon>
        <taxon>Pseudomonadati</taxon>
        <taxon>Pseudomonadota</taxon>
        <taxon>Gammaproteobacteria</taxon>
        <taxon>Cellvibrionales</taxon>
        <taxon>Halieaceae</taxon>
        <taxon>Congregibacter</taxon>
    </lineage>
</organism>
<dbReference type="RefSeq" id="WP_008295001.1">
    <property type="nucleotide sequence ID" value="NZ_CM002299.1"/>
</dbReference>
<feature type="domain" description="CN hydrolase" evidence="6">
    <location>
        <begin position="4"/>
        <end position="237"/>
    </location>
</feature>
<sequence>MRDLKVTLVQQALVWEDPIANQEHFAAVLQKAQPVTDLILLPEMFTTGFSMNAEANAEEAGGVSQDWLQSQARVYDCAIAGSVATREDGRVYNRLLFVTPERVEIYDKRHLFRMAGEHEHYAAGDQRVVLEWRGWRIKPEICYDLRFPVFSRNRDDYDLLFFVANWPSPRAHHWRALLKARAIENLACVVGVNRVGVDGNGLNYSGDSLAFDQQGTVLADLESRAAVETVCFSGKALEDYRATFPTPMDADPFILEL</sequence>
<gene>
    <name evidence="7" type="ORF">KT71_12850</name>
</gene>
<dbReference type="STRING" id="314285.KT71_12850"/>
<dbReference type="InterPro" id="IPR003010">
    <property type="entry name" value="C-N_Hydrolase"/>
</dbReference>
<name>A4ADA7_9GAMM</name>
<dbReference type="InterPro" id="IPR036526">
    <property type="entry name" value="C-N_Hydrolase_sf"/>
</dbReference>
<dbReference type="EC" id="3.5.1.3" evidence="3"/>
<dbReference type="Pfam" id="PF00795">
    <property type="entry name" value="CN_hydrolase"/>
    <property type="match status" value="1"/>
</dbReference>
<keyword evidence="2 7" id="KW-0378">Hydrolase</keyword>
<dbReference type="SUPFAM" id="SSF56317">
    <property type="entry name" value="Carbon-nitrogen hydrolase"/>
    <property type="match status" value="1"/>
</dbReference>
<dbReference type="PANTHER" id="PTHR47799">
    <property type="entry name" value="OMEGA-AMIDASE YAFV"/>
    <property type="match status" value="1"/>
</dbReference>
<evidence type="ECO:0000313" key="7">
    <source>
        <dbReference type="EMBL" id="EAQ96031.1"/>
    </source>
</evidence>
<dbReference type="FunFam" id="3.60.110.10:FF:000004">
    <property type="entry name" value="Carbon-nitrogen hydrolase"/>
    <property type="match status" value="1"/>
</dbReference>
<evidence type="ECO:0000256" key="4">
    <source>
        <dbReference type="ARBA" id="ARBA00052904"/>
    </source>
</evidence>
<reference evidence="7 8" key="2">
    <citation type="journal article" date="2009" name="PLoS ONE">
        <title>The photosynthetic apparatus and its regulation in the aerobic gammaproteobacterium Congregibacter litoralis gen. nov., sp. nov.</title>
        <authorList>
            <person name="Spring S."/>
            <person name="Lunsdorf H."/>
            <person name="Fuchs B.M."/>
            <person name="Tindall B.J."/>
        </authorList>
    </citation>
    <scope>NUCLEOTIDE SEQUENCE [LARGE SCALE GENOMIC DNA]</scope>
    <source>
        <strain evidence="7">KT71</strain>
    </source>
</reference>
<dbReference type="NCBIfam" id="NF007757">
    <property type="entry name" value="PRK10438.1"/>
    <property type="match status" value="1"/>
</dbReference>
<dbReference type="eggNOG" id="COG0388">
    <property type="taxonomic scope" value="Bacteria"/>
</dbReference>
<dbReference type="Gene3D" id="3.60.110.10">
    <property type="entry name" value="Carbon-nitrogen hydrolase"/>
    <property type="match status" value="1"/>
</dbReference>
<dbReference type="GO" id="GO:0050152">
    <property type="term" value="F:omega-amidase activity"/>
    <property type="evidence" value="ECO:0007669"/>
    <property type="project" value="UniProtKB-EC"/>
</dbReference>
<dbReference type="PROSITE" id="PS50263">
    <property type="entry name" value="CN_HYDROLASE"/>
    <property type="match status" value="1"/>
</dbReference>
<evidence type="ECO:0000256" key="2">
    <source>
        <dbReference type="ARBA" id="ARBA00022801"/>
    </source>
</evidence>
<reference evidence="7 8" key="1">
    <citation type="journal article" date="2007" name="Proc. Natl. Acad. Sci. U.S.A.">
        <title>Characterization of a marine gammaproteobacterium capable of aerobic anoxygenic photosynthesis.</title>
        <authorList>
            <person name="Fuchs B.M."/>
            <person name="Spring S."/>
            <person name="Teeling H."/>
            <person name="Quast C."/>
            <person name="Wulf J."/>
            <person name="Schattenhofer M."/>
            <person name="Yan S."/>
            <person name="Ferriera S."/>
            <person name="Johnson J."/>
            <person name="Glockner F.O."/>
            <person name="Amann R."/>
        </authorList>
    </citation>
    <scope>NUCLEOTIDE SEQUENCE [LARGE SCALE GENOMIC DNA]</scope>
    <source>
        <strain evidence="7">KT71</strain>
    </source>
</reference>
<evidence type="ECO:0000259" key="6">
    <source>
        <dbReference type="PROSITE" id="PS50263"/>
    </source>
</evidence>
<evidence type="ECO:0000313" key="8">
    <source>
        <dbReference type="Proteomes" id="UP000019205"/>
    </source>
</evidence>